<feature type="transmembrane region" description="Helical" evidence="5">
    <location>
        <begin position="130"/>
        <end position="160"/>
    </location>
</feature>
<comment type="subcellular location">
    <subcellularLocation>
        <location evidence="5">Cell membrane</location>
        <topology evidence="5">Multi-pass membrane protein</topology>
    </subcellularLocation>
    <subcellularLocation>
        <location evidence="1">Membrane</location>
        <topology evidence="1">Multi-pass membrane protein</topology>
    </subcellularLocation>
</comment>
<comment type="caution">
    <text evidence="6">The sequence shown here is derived from an EMBL/GenBank/DDBJ whole genome shotgun (WGS) entry which is preliminary data.</text>
</comment>
<evidence type="ECO:0000256" key="3">
    <source>
        <dbReference type="ARBA" id="ARBA00022989"/>
    </source>
</evidence>
<comment type="similarity">
    <text evidence="5">Belongs to the 4-toluene sulfonate uptake permease (TSUP) (TC 2.A.102) family.</text>
</comment>
<evidence type="ECO:0000256" key="5">
    <source>
        <dbReference type="RuleBase" id="RU363041"/>
    </source>
</evidence>
<keyword evidence="5" id="KW-1003">Cell membrane</keyword>
<feature type="transmembrane region" description="Helical" evidence="5">
    <location>
        <begin position="40"/>
        <end position="58"/>
    </location>
</feature>
<feature type="transmembrane region" description="Helical" evidence="5">
    <location>
        <begin position="6"/>
        <end position="33"/>
    </location>
</feature>
<dbReference type="Pfam" id="PF01925">
    <property type="entry name" value="TauE"/>
    <property type="match status" value="1"/>
</dbReference>
<accession>A0A2D3W4P9</accession>
<feature type="transmembrane region" description="Helical" evidence="5">
    <location>
        <begin position="167"/>
        <end position="188"/>
    </location>
</feature>
<dbReference type="AlphaFoldDB" id="A0A2D3W4P9"/>
<feature type="transmembrane region" description="Helical" evidence="5">
    <location>
        <begin position="224"/>
        <end position="243"/>
    </location>
</feature>
<reference evidence="6 7" key="1">
    <citation type="journal article" date="2017" name="Front. Microbiol.">
        <title>Comparative Genomic Analysis of the Class Epsilonproteobacteria and Proposed Reclassification to Epsilonbacteraeota (phyl. nov.).</title>
        <authorList>
            <person name="Waite D.W."/>
            <person name="Vanwonterghem I."/>
            <person name="Rinke C."/>
            <person name="Parks D.H."/>
            <person name="Zhang Y."/>
            <person name="Takai K."/>
            <person name="Sievert S.M."/>
            <person name="Simon J."/>
            <person name="Campbell B.J."/>
            <person name="Hanson T.E."/>
            <person name="Woyke T."/>
            <person name="Klotz M.G."/>
            <person name="Hugenholtz P."/>
        </authorList>
    </citation>
    <scope>NUCLEOTIDE SEQUENCE [LARGE SCALE GENOMIC DNA]</scope>
    <source>
        <strain evidence="6">UBA11420</strain>
    </source>
</reference>
<dbReference type="Proteomes" id="UP000231638">
    <property type="component" value="Unassembled WGS sequence"/>
</dbReference>
<dbReference type="GO" id="GO:0005886">
    <property type="term" value="C:plasma membrane"/>
    <property type="evidence" value="ECO:0007669"/>
    <property type="project" value="UniProtKB-SubCell"/>
</dbReference>
<dbReference type="PANTHER" id="PTHR43701:SF2">
    <property type="entry name" value="MEMBRANE TRANSPORTER PROTEIN YJNA-RELATED"/>
    <property type="match status" value="1"/>
</dbReference>
<feature type="transmembrane region" description="Helical" evidence="5">
    <location>
        <begin position="194"/>
        <end position="212"/>
    </location>
</feature>
<evidence type="ECO:0000256" key="1">
    <source>
        <dbReference type="ARBA" id="ARBA00004141"/>
    </source>
</evidence>
<dbReference type="EMBL" id="DLUG01000144">
    <property type="protein sequence ID" value="DAB36341.1"/>
    <property type="molecule type" value="Genomic_DNA"/>
</dbReference>
<protein>
    <recommendedName>
        <fullName evidence="5">Probable membrane transporter protein</fullName>
    </recommendedName>
</protein>
<evidence type="ECO:0000256" key="4">
    <source>
        <dbReference type="ARBA" id="ARBA00023136"/>
    </source>
</evidence>
<name>A0A2D3W4P9_9BACT</name>
<feature type="transmembrane region" description="Helical" evidence="5">
    <location>
        <begin position="92"/>
        <end position="110"/>
    </location>
</feature>
<dbReference type="InterPro" id="IPR051598">
    <property type="entry name" value="TSUP/Inactive_protease-like"/>
</dbReference>
<gene>
    <name evidence="6" type="ORF">CFH80_05295</name>
</gene>
<dbReference type="PANTHER" id="PTHR43701">
    <property type="entry name" value="MEMBRANE TRANSPORTER PROTEIN MJ0441-RELATED"/>
    <property type="match status" value="1"/>
</dbReference>
<keyword evidence="4 5" id="KW-0472">Membrane</keyword>
<feature type="transmembrane region" description="Helical" evidence="5">
    <location>
        <begin position="64"/>
        <end position="85"/>
    </location>
</feature>
<organism evidence="6 7">
    <name type="scientific">Sulfurospirillum cavolei</name>
    <dbReference type="NCBI Taxonomy" id="366522"/>
    <lineage>
        <taxon>Bacteria</taxon>
        <taxon>Pseudomonadati</taxon>
        <taxon>Campylobacterota</taxon>
        <taxon>Epsilonproteobacteria</taxon>
        <taxon>Campylobacterales</taxon>
        <taxon>Sulfurospirillaceae</taxon>
        <taxon>Sulfurospirillum</taxon>
    </lineage>
</organism>
<evidence type="ECO:0000313" key="7">
    <source>
        <dbReference type="Proteomes" id="UP000231638"/>
    </source>
</evidence>
<dbReference type="InterPro" id="IPR002781">
    <property type="entry name" value="TM_pro_TauE-like"/>
</dbReference>
<dbReference type="STRING" id="366522.GCA_001548055_02139"/>
<proteinExistence type="inferred from homology"/>
<keyword evidence="2 5" id="KW-0812">Transmembrane</keyword>
<sequence>MEIGFGLLGVFVGFASGFFGIGGGTLLVPIFLYMGYDIKTAIGISVMQMIFSSIFGSYHNHKAGMLALNSGFVLGLGAFIGAAFSGMIVDKLSHLTLLIVFGAILVMSIYKMFTVTFEVPLQPVESKGLLLLIGVIVGAISISTGTGGAIFLTPALVGFLHWDIKKAVGTTLFFVIFGSISGFASLAMHGYVEYHVGTAVSIGSVIGVYFGVKASHRIEKKMQRRALLILYVVMFVLTFNKILSEMNVL</sequence>
<keyword evidence="3 5" id="KW-1133">Transmembrane helix</keyword>
<evidence type="ECO:0000256" key="2">
    <source>
        <dbReference type="ARBA" id="ARBA00022692"/>
    </source>
</evidence>
<evidence type="ECO:0000313" key="6">
    <source>
        <dbReference type="EMBL" id="DAB36341.1"/>
    </source>
</evidence>